<evidence type="ECO:0000259" key="1">
    <source>
        <dbReference type="SMART" id="SM00470"/>
    </source>
</evidence>
<protein>
    <submittedName>
        <fullName evidence="2">Partitioning protein</fullName>
    </submittedName>
</protein>
<dbReference type="InterPro" id="IPR050336">
    <property type="entry name" value="Chromosome_partition/occlusion"/>
</dbReference>
<dbReference type="SMART" id="SM00470">
    <property type="entry name" value="ParB"/>
    <property type="match status" value="1"/>
</dbReference>
<dbReference type="EMBL" id="AWFG01000034">
    <property type="protein sequence ID" value="KCZ56939.1"/>
    <property type="molecule type" value="Genomic_DNA"/>
</dbReference>
<dbReference type="eggNOG" id="COG1475">
    <property type="taxonomic scope" value="Bacteria"/>
</dbReference>
<dbReference type="GO" id="GO:0007059">
    <property type="term" value="P:chromosome segregation"/>
    <property type="evidence" value="ECO:0007669"/>
    <property type="project" value="TreeGrafter"/>
</dbReference>
<name>A0A062UK20_9PROT</name>
<dbReference type="PATRIC" id="fig|1280947.3.peg.2407"/>
<organism evidence="2 3">
    <name type="scientific">Hyphomonas chukchiensis</name>
    <dbReference type="NCBI Taxonomy" id="1280947"/>
    <lineage>
        <taxon>Bacteria</taxon>
        <taxon>Pseudomonadati</taxon>
        <taxon>Pseudomonadota</taxon>
        <taxon>Alphaproteobacteria</taxon>
        <taxon>Hyphomonadales</taxon>
        <taxon>Hyphomonadaceae</taxon>
        <taxon>Hyphomonas</taxon>
    </lineage>
</organism>
<feature type="domain" description="ParB-like N-terminal" evidence="1">
    <location>
        <begin position="4"/>
        <end position="99"/>
    </location>
</feature>
<dbReference type="STRING" id="1280947.HY30_17770"/>
<dbReference type="Pfam" id="PF02195">
    <property type="entry name" value="ParB_N"/>
    <property type="match status" value="1"/>
</dbReference>
<keyword evidence="3" id="KW-1185">Reference proteome</keyword>
<dbReference type="Proteomes" id="UP000027190">
    <property type="component" value="Unassembled WGS sequence"/>
</dbReference>
<dbReference type="AlphaFoldDB" id="A0A062UK20"/>
<dbReference type="RefSeq" id="WP_051615408.1">
    <property type="nucleotide sequence ID" value="NZ_AWFG01000034.1"/>
</dbReference>
<dbReference type="GO" id="GO:0005694">
    <property type="term" value="C:chromosome"/>
    <property type="evidence" value="ECO:0007669"/>
    <property type="project" value="TreeGrafter"/>
</dbReference>
<evidence type="ECO:0000313" key="3">
    <source>
        <dbReference type="Proteomes" id="UP000027190"/>
    </source>
</evidence>
<comment type="caution">
    <text evidence="2">The sequence shown here is derived from an EMBL/GenBank/DDBJ whole genome shotgun (WGS) entry which is preliminary data.</text>
</comment>
<dbReference type="SUPFAM" id="SSF110849">
    <property type="entry name" value="ParB/Sulfiredoxin"/>
    <property type="match status" value="1"/>
</dbReference>
<dbReference type="Gene3D" id="1.10.10.2830">
    <property type="match status" value="1"/>
</dbReference>
<gene>
    <name evidence="2" type="ORF">HY30_17770</name>
</gene>
<dbReference type="PANTHER" id="PTHR33375">
    <property type="entry name" value="CHROMOSOME-PARTITIONING PROTEIN PARB-RELATED"/>
    <property type="match status" value="1"/>
</dbReference>
<sequence>MKLQHIPVEQLKVSKLNMRYERRKPDISDILPSIRERGVRQTLLVRKEGQHYGVVAGRRRLFALKQVAKETGKSLTAPCGVLGPGDDAEAIEDSLLENIARLPPGELQQYDAFARLVQAGKSVEDIAATFGVTDLKVRRVLALANLLPDIKRLYEEDEIDAGTLRALTLATPDQQESWLKLVADPNEHAPRGERLKAWLTGGARIFTKAALFDLAVYDGHILTDLFGDSAIFADPDLFWSCQNAAIAERIDAYKAAGWQAVEILERGAYFSSWEYVKRPKTKGGRIYVETRHDGAVTFHEGYIGQKEAQRLERTAKGEKGAAAPEKPEMSGPLGEYVTLHRHAAIRARLPGHPGVALRLAVAHLLIGSALWRIEADPQRTRKQATADSLAASEGERLMQEEAAHVCAMIGFENPERGLVRQNGDGWTTAKVFARLLEMKDSDVLRILALAMAESLEAGSPMVEALAQTIEPDLAALWTPDEAFFDLLRDKRVINAMVADIAGDAAAKACLTETGKAQKQIIRNRIDGKGCEASPDWRPRWMTDVPTAYLTANGCPPVAASEKARSAVSEEKKAVA</sequence>
<dbReference type="InterPro" id="IPR036086">
    <property type="entry name" value="ParB/Sulfiredoxin_sf"/>
</dbReference>
<reference evidence="2 3" key="1">
    <citation type="journal article" date="2014" name="Antonie Van Leeuwenhoek">
        <title>Hyphomonas beringensis sp. nov. and Hyphomonas chukchiensis sp. nov., isolated from surface seawater of the Bering Sea and Chukchi Sea.</title>
        <authorList>
            <person name="Li C."/>
            <person name="Lai Q."/>
            <person name="Li G."/>
            <person name="Dong C."/>
            <person name="Wang J."/>
            <person name="Liao Y."/>
            <person name="Shao Z."/>
        </authorList>
    </citation>
    <scope>NUCLEOTIDE SEQUENCE [LARGE SCALE GENOMIC DNA]</scope>
    <source>
        <strain evidence="2 3">BH-BN04-4</strain>
    </source>
</reference>
<dbReference type="Gene3D" id="3.90.1530.30">
    <property type="match status" value="1"/>
</dbReference>
<accession>A0A062UK20</accession>
<evidence type="ECO:0000313" key="2">
    <source>
        <dbReference type="EMBL" id="KCZ56939.1"/>
    </source>
</evidence>
<proteinExistence type="predicted"/>
<dbReference type="PANTHER" id="PTHR33375:SF7">
    <property type="entry name" value="CHROMOSOME 2-PARTITIONING PROTEIN PARB-RELATED"/>
    <property type="match status" value="1"/>
</dbReference>
<dbReference type="OrthoDB" id="9813122at2"/>
<dbReference type="InterPro" id="IPR003115">
    <property type="entry name" value="ParB_N"/>
</dbReference>
<dbReference type="SUPFAM" id="SSF109709">
    <property type="entry name" value="KorB DNA-binding domain-like"/>
    <property type="match status" value="1"/>
</dbReference>